<feature type="transmembrane region" description="Helical" evidence="2">
    <location>
        <begin position="221"/>
        <end position="238"/>
    </location>
</feature>
<feature type="transmembrane region" description="Helical" evidence="2">
    <location>
        <begin position="6"/>
        <end position="22"/>
    </location>
</feature>
<dbReference type="Pfam" id="PF05763">
    <property type="entry name" value="DUF835"/>
    <property type="match status" value="1"/>
</dbReference>
<organism evidence="4 5">
    <name type="scientific">Thermococcus onnurineus (strain NA1)</name>
    <dbReference type="NCBI Taxonomy" id="523850"/>
    <lineage>
        <taxon>Archaea</taxon>
        <taxon>Methanobacteriati</taxon>
        <taxon>Methanobacteriota</taxon>
        <taxon>Thermococci</taxon>
        <taxon>Thermococcales</taxon>
        <taxon>Thermococcaceae</taxon>
        <taxon>Thermococcus</taxon>
    </lineage>
</organism>
<dbReference type="STRING" id="523850.TON_1411"/>
<evidence type="ECO:0000256" key="2">
    <source>
        <dbReference type="SAM" id="Phobius"/>
    </source>
</evidence>
<feature type="domain" description="DUF835" evidence="3">
    <location>
        <begin position="116"/>
        <end position="250"/>
    </location>
</feature>
<dbReference type="RefSeq" id="WP_012572373.1">
    <property type="nucleotide sequence ID" value="NC_011529.1"/>
</dbReference>
<keyword evidence="2" id="KW-0472">Membrane</keyword>
<dbReference type="PANTHER" id="PTHR33531">
    <property type="entry name" value="RUBRERYTHRIN SUBFAMILY"/>
    <property type="match status" value="1"/>
</dbReference>
<proteinExistence type="predicted"/>
<sequence length="315" mass="35971">MGVDLITFEGILLFIITTYWLVRVRRYYYLANSHSKKAIIGLAVTLTLLGLLGGTVIILTAFGRNVLCPILELITIGMFLLLSLLSLRCLEREICEIYARKEEGESGIKKSDVFLVESTEEAKLLLKALHREKVPILVISRRTWEEWVREFGIEPERFLWLSGVSHRHAVSPSSLHILREEAVKFMRNHEKSAIYIEGIEYLMFYSEFSAIAKFLFTLKDYAVVSGAYMIVLAIPQILDEKQFNILAREFKRPNIKEIEELLSSKAFFGTLLREDLDKLAKRTNVKSREQEGENNASNKSAEGESGASKEETEKA</sequence>
<dbReference type="HOGENOM" id="CLU_076516_0_0_2"/>
<dbReference type="OrthoDB" id="96706at2157"/>
<protein>
    <recommendedName>
        <fullName evidence="3">DUF835 domain-containing protein</fullName>
    </recommendedName>
</protein>
<accession>B6YXT8</accession>
<evidence type="ECO:0000313" key="5">
    <source>
        <dbReference type="Proteomes" id="UP000002727"/>
    </source>
</evidence>
<evidence type="ECO:0000259" key="3">
    <source>
        <dbReference type="Pfam" id="PF05763"/>
    </source>
</evidence>
<feature type="transmembrane region" description="Helical" evidence="2">
    <location>
        <begin position="42"/>
        <end position="63"/>
    </location>
</feature>
<dbReference type="eggNOG" id="arCOG03799">
    <property type="taxonomic scope" value="Archaea"/>
</dbReference>
<dbReference type="GeneID" id="7018445"/>
<dbReference type="EMBL" id="CP000855">
    <property type="protein sequence ID" value="ACJ16901.1"/>
    <property type="molecule type" value="Genomic_DNA"/>
</dbReference>
<keyword evidence="2" id="KW-0812">Transmembrane</keyword>
<evidence type="ECO:0000256" key="1">
    <source>
        <dbReference type="SAM" id="MobiDB-lite"/>
    </source>
</evidence>
<dbReference type="PATRIC" id="fig|523850.10.peg.1422"/>
<feature type="transmembrane region" description="Helical" evidence="2">
    <location>
        <begin position="69"/>
        <end position="90"/>
    </location>
</feature>
<dbReference type="PANTHER" id="PTHR33531:SF7">
    <property type="entry name" value="HYPOTHETICAL MEMBRANE PROTEIN, CONSERVED"/>
    <property type="match status" value="1"/>
</dbReference>
<keyword evidence="2" id="KW-1133">Transmembrane helix</keyword>
<dbReference type="KEGG" id="ton:TON_1411"/>
<reference evidence="4 5" key="1">
    <citation type="journal article" date="2008" name="J. Bacteriol.">
        <title>The complete genome sequence of Thermococcus onnurineus NA1 reveals a mixed heterotrophic and carboxydotrophic metabolism.</title>
        <authorList>
            <person name="Lee H.S."/>
            <person name="Kang S.G."/>
            <person name="Bae S.S."/>
            <person name="Lim J.K."/>
            <person name="Cho Y."/>
            <person name="Kim Y.J."/>
            <person name="Jeon J.H."/>
            <person name="Cha S.S."/>
            <person name="Kwon K.K."/>
            <person name="Kim H.T."/>
            <person name="Park C.J."/>
            <person name="Lee H.W."/>
            <person name="Kim S.I."/>
            <person name="Chun J."/>
            <person name="Colwell R.R."/>
            <person name="Kim S.J."/>
            <person name="Lee J.H."/>
        </authorList>
    </citation>
    <scope>NUCLEOTIDE SEQUENCE [LARGE SCALE GENOMIC DNA]</scope>
    <source>
        <strain evidence="4 5">NA1</strain>
    </source>
</reference>
<keyword evidence="5" id="KW-1185">Reference proteome</keyword>
<name>B6YXT8_THEON</name>
<feature type="region of interest" description="Disordered" evidence="1">
    <location>
        <begin position="283"/>
        <end position="315"/>
    </location>
</feature>
<dbReference type="AlphaFoldDB" id="B6YXT8"/>
<dbReference type="Proteomes" id="UP000002727">
    <property type="component" value="Chromosome"/>
</dbReference>
<gene>
    <name evidence="4" type="ordered locus">TON_1411</name>
</gene>
<dbReference type="InterPro" id="IPR008553">
    <property type="entry name" value="DUF835"/>
</dbReference>
<evidence type="ECO:0000313" key="4">
    <source>
        <dbReference type="EMBL" id="ACJ16901.1"/>
    </source>
</evidence>